<dbReference type="Proteomes" id="UP000756387">
    <property type="component" value="Unassembled WGS sequence"/>
</dbReference>
<evidence type="ECO:0000256" key="2">
    <source>
        <dbReference type="SAM" id="Phobius"/>
    </source>
</evidence>
<evidence type="ECO:0000313" key="4">
    <source>
        <dbReference type="Proteomes" id="UP000756387"/>
    </source>
</evidence>
<organism evidence="3 4">
    <name type="scientific">Nocardioides malaquae</name>
    <dbReference type="NCBI Taxonomy" id="2773426"/>
    <lineage>
        <taxon>Bacteria</taxon>
        <taxon>Bacillati</taxon>
        <taxon>Actinomycetota</taxon>
        <taxon>Actinomycetes</taxon>
        <taxon>Propionibacteriales</taxon>
        <taxon>Nocardioidaceae</taxon>
        <taxon>Nocardioides</taxon>
    </lineage>
</organism>
<name>A0ABR9RPF5_9ACTN</name>
<dbReference type="InterPro" id="IPR043777">
    <property type="entry name" value="DUF5719"/>
</dbReference>
<feature type="compositionally biased region" description="Basic residues" evidence="1">
    <location>
        <begin position="1"/>
        <end position="10"/>
    </location>
</feature>
<comment type="caution">
    <text evidence="3">The sequence shown here is derived from an EMBL/GenBank/DDBJ whole genome shotgun (WGS) entry which is preliminary data.</text>
</comment>
<keyword evidence="2" id="KW-0812">Transmembrane</keyword>
<gene>
    <name evidence="3" type="ORF">IEQ44_02155</name>
</gene>
<sequence length="481" mass="49521">MGRRGGRGRPQRADGEAVMTRPDRARQAAPVADRRAGGRRIDPVLLLAFVIPLLTVAVLATVDPSPTEQGSRSPSPAPLTSRTLVCPAAQGGADVVAVASGEDGAAGPVEVRGGDDLTLQPGRTAERRVRGSLVLRGRDVTAPGLLAARGGVGGGIDCPAPASDVWFAGVGAGPEHSSVLTLHNPDAGPALADVTVLTSKGLREVSRLRGVAVEPRGEVSLDLATLLPEPDDLTVRVTVSRGRLASWAVDRVVPLGSGARALGWLPPAAAPDTSLVVPGVGRGPGERVLVLTNAGEAQTMVRVRAVTPESEFDPKDLPEVSVPPGATVTVDLSRFLRSSASADVLGLRLESQEPVTGVLRTRVAGRLSYAVASTPLRERGALLVDAGPKRLVLAGATEAGEVRVVQRTASGRALPERAVQVGPDRGARVPLAARARYVEVVVAEGSVSGAVEGTGGELARVRPVTELVTDTWVPHVAPALY</sequence>
<dbReference type="RefSeq" id="WP_319804439.1">
    <property type="nucleotide sequence ID" value="NZ_JADCSA010000002.1"/>
</dbReference>
<feature type="transmembrane region" description="Helical" evidence="2">
    <location>
        <begin position="44"/>
        <end position="62"/>
    </location>
</feature>
<dbReference type="Pfam" id="PF18986">
    <property type="entry name" value="DUF5719"/>
    <property type="match status" value="1"/>
</dbReference>
<evidence type="ECO:0000256" key="1">
    <source>
        <dbReference type="SAM" id="MobiDB-lite"/>
    </source>
</evidence>
<evidence type="ECO:0000313" key="3">
    <source>
        <dbReference type="EMBL" id="MBE7323455.1"/>
    </source>
</evidence>
<feature type="compositionally biased region" description="Basic and acidic residues" evidence="1">
    <location>
        <begin position="11"/>
        <end position="35"/>
    </location>
</feature>
<feature type="region of interest" description="Disordered" evidence="1">
    <location>
        <begin position="1"/>
        <end position="35"/>
    </location>
</feature>
<evidence type="ECO:0008006" key="5">
    <source>
        <dbReference type="Google" id="ProtNLM"/>
    </source>
</evidence>
<keyword evidence="2" id="KW-1133">Transmembrane helix</keyword>
<reference evidence="3 4" key="1">
    <citation type="submission" date="2020-10" db="EMBL/GenBank/DDBJ databases">
        <title>Nocardioides sp. isolated from sludge.</title>
        <authorList>
            <person name="Zhang X."/>
        </authorList>
    </citation>
    <scope>NUCLEOTIDE SEQUENCE [LARGE SCALE GENOMIC DNA]</scope>
    <source>
        <strain evidence="3 4">Y6</strain>
    </source>
</reference>
<proteinExistence type="predicted"/>
<keyword evidence="4" id="KW-1185">Reference proteome</keyword>
<protein>
    <recommendedName>
        <fullName evidence="5">Secreted protein</fullName>
    </recommendedName>
</protein>
<dbReference type="EMBL" id="JADCSA010000002">
    <property type="protein sequence ID" value="MBE7323455.1"/>
    <property type="molecule type" value="Genomic_DNA"/>
</dbReference>
<accession>A0ABR9RPF5</accession>
<keyword evidence="2" id="KW-0472">Membrane</keyword>